<comment type="caution">
    <text evidence="1">The sequence shown here is derived from an EMBL/GenBank/DDBJ whole genome shotgun (WGS) entry which is preliminary data.</text>
</comment>
<dbReference type="InterPro" id="IPR015946">
    <property type="entry name" value="KH_dom-like_a/b"/>
</dbReference>
<gene>
    <name evidence="1" type="ORF">ML462_08525</name>
</gene>
<dbReference type="InterPro" id="IPR052924">
    <property type="entry name" value="OsmC/Ohr_hydroprdx_reductase"/>
</dbReference>
<dbReference type="Pfam" id="PF02566">
    <property type="entry name" value="OsmC"/>
    <property type="match status" value="1"/>
</dbReference>
<dbReference type="InterPro" id="IPR003718">
    <property type="entry name" value="OsmC/Ohr_fam"/>
</dbReference>
<name>A0A9X1V2Y6_9FLAO</name>
<evidence type="ECO:0000313" key="1">
    <source>
        <dbReference type="EMBL" id="MCH4823218.1"/>
    </source>
</evidence>
<dbReference type="PANTHER" id="PTHR35368:SF1">
    <property type="entry name" value="HYDROPEROXIDE REDUCTASE"/>
    <property type="match status" value="1"/>
</dbReference>
<dbReference type="SUPFAM" id="SSF82784">
    <property type="entry name" value="OsmC-like"/>
    <property type="match status" value="1"/>
</dbReference>
<proteinExistence type="predicted"/>
<organism evidence="1 2">
    <name type="scientific">Christiangramia lutea</name>
    <dbReference type="NCBI Taxonomy" id="1607951"/>
    <lineage>
        <taxon>Bacteria</taxon>
        <taxon>Pseudomonadati</taxon>
        <taxon>Bacteroidota</taxon>
        <taxon>Flavobacteriia</taxon>
        <taxon>Flavobacteriales</taxon>
        <taxon>Flavobacteriaceae</taxon>
        <taxon>Christiangramia</taxon>
    </lineage>
</organism>
<dbReference type="AlphaFoldDB" id="A0A9X1V2Y6"/>
<keyword evidence="2" id="KW-1185">Reference proteome</keyword>
<dbReference type="EMBL" id="JAKVTV010000002">
    <property type="protein sequence ID" value="MCH4823218.1"/>
    <property type="molecule type" value="Genomic_DNA"/>
</dbReference>
<dbReference type="RefSeq" id="WP_240713380.1">
    <property type="nucleotide sequence ID" value="NZ_JAKVTV010000002.1"/>
</dbReference>
<dbReference type="Proteomes" id="UP001139226">
    <property type="component" value="Unassembled WGS sequence"/>
</dbReference>
<reference evidence="1" key="1">
    <citation type="submission" date="2022-03" db="EMBL/GenBank/DDBJ databases">
        <title>Gramella crocea sp. nov., isolated from activated sludge of a seafood processing plant.</title>
        <authorList>
            <person name="Zhang X."/>
        </authorList>
    </citation>
    <scope>NUCLEOTIDE SEQUENCE</scope>
    <source>
        <strain evidence="1">YJ019</strain>
    </source>
</reference>
<sequence>MKTSSIVRKRQEPLMQEYLKQPTKAWVTDVAFVEGKNLDKPFQTEVCINEELQESFGIGVHRALGGLHDMPNPGDMLCATLASCFESTLRMIADRLGIKLKYTYVKVEAQVDVRGTLMMDKNVPVAFQSMDLYLKVDIENMQNKLPLLLKATENCCVIFQTLKPALPIRIKHELEMEETVEL</sequence>
<dbReference type="InterPro" id="IPR036102">
    <property type="entry name" value="OsmC/Ohrsf"/>
</dbReference>
<dbReference type="Gene3D" id="3.30.300.20">
    <property type="match status" value="1"/>
</dbReference>
<protein>
    <submittedName>
        <fullName evidence="1">OsmC family protein</fullName>
    </submittedName>
</protein>
<accession>A0A9X1V2Y6</accession>
<dbReference type="PANTHER" id="PTHR35368">
    <property type="entry name" value="HYDROPEROXIDE REDUCTASE"/>
    <property type="match status" value="1"/>
</dbReference>
<evidence type="ECO:0000313" key="2">
    <source>
        <dbReference type="Proteomes" id="UP001139226"/>
    </source>
</evidence>